<dbReference type="InterPro" id="IPR025444">
    <property type="entry name" value="Monooxy_af470"/>
</dbReference>
<dbReference type="OrthoDB" id="3202396at2759"/>
<evidence type="ECO:0000256" key="1">
    <source>
        <dbReference type="SAM" id="Phobius"/>
    </source>
</evidence>
<sequence length="303" mass="33934">MALFKPLLPPVNVSKESQGIVNLPRAEGSLSVIVRDSLQLTTWLLLGGLLQGLAVMLLGIYALIPTILVLLYRTADTLLMAANITRNRYMDGVIRAKFSAQSPDANGNFGSEIASESIVVFLLGARSNHPLGLLAPGFYELSQRVMAMQRELNADPVKHGLLGSSSWIKQDDPATNENMTVFYLRDYDALHQFAHGKLHVEGMKWWTDIVKDHPHLAIYHETYIVPKGQWENIYINSKPTGMGDTWFPAAGECEEKGQVSEYVRPIVDARHPSLRSAARRLRMGQLEARTKDWDALYDRTYIS</sequence>
<keyword evidence="1" id="KW-1133">Transmembrane helix</keyword>
<dbReference type="Pfam" id="PF13826">
    <property type="entry name" value="Monooxy_af470-like"/>
    <property type="match status" value="1"/>
</dbReference>
<keyword evidence="1" id="KW-0812">Transmembrane</keyword>
<dbReference type="AlphaFoldDB" id="A0A5N7BQP3"/>
<name>A0A5N7BQP3_PETAA</name>
<evidence type="ECO:0008006" key="3">
    <source>
        <dbReference type="Google" id="ProtNLM"/>
    </source>
</evidence>
<keyword evidence="1" id="KW-0472">Membrane</keyword>
<gene>
    <name evidence="2" type="ORF">BDV23DRAFT_167470</name>
</gene>
<evidence type="ECO:0000313" key="2">
    <source>
        <dbReference type="EMBL" id="KAE8384132.1"/>
    </source>
</evidence>
<reference evidence="2" key="1">
    <citation type="submission" date="2019-04" db="EMBL/GenBank/DDBJ databases">
        <title>Friends and foes A comparative genomics studyof 23 Aspergillus species from section Flavi.</title>
        <authorList>
            <consortium name="DOE Joint Genome Institute"/>
            <person name="Kjaerbolling I."/>
            <person name="Vesth T."/>
            <person name="Frisvad J.C."/>
            <person name="Nybo J.L."/>
            <person name="Theobald S."/>
            <person name="Kildgaard S."/>
            <person name="Isbrandt T."/>
            <person name="Kuo A."/>
            <person name="Sato A."/>
            <person name="Lyhne E.K."/>
            <person name="Kogle M.E."/>
            <person name="Wiebenga A."/>
            <person name="Kun R.S."/>
            <person name="Lubbers R.J."/>
            <person name="Makela M.R."/>
            <person name="Barry K."/>
            <person name="Chovatia M."/>
            <person name="Clum A."/>
            <person name="Daum C."/>
            <person name="Haridas S."/>
            <person name="He G."/>
            <person name="LaButti K."/>
            <person name="Lipzen A."/>
            <person name="Mondo S."/>
            <person name="Riley R."/>
            <person name="Salamov A."/>
            <person name="Simmons B.A."/>
            <person name="Magnuson J.K."/>
            <person name="Henrissat B."/>
            <person name="Mortensen U.H."/>
            <person name="Larsen T.O."/>
            <person name="Devries R.P."/>
            <person name="Grigoriev I.V."/>
            <person name="Machida M."/>
            <person name="Baker S.E."/>
            <person name="Andersen M.R."/>
        </authorList>
    </citation>
    <scope>NUCLEOTIDE SEQUENCE [LARGE SCALE GENOMIC DNA]</scope>
    <source>
        <strain evidence="2">IBT 14317</strain>
    </source>
</reference>
<dbReference type="Proteomes" id="UP000326877">
    <property type="component" value="Unassembled WGS sequence"/>
</dbReference>
<dbReference type="EMBL" id="ML735399">
    <property type="protein sequence ID" value="KAE8384132.1"/>
    <property type="molecule type" value="Genomic_DNA"/>
</dbReference>
<protein>
    <recommendedName>
        <fullName evidence="3">Monooxygenase</fullName>
    </recommendedName>
</protein>
<proteinExistence type="predicted"/>
<feature type="transmembrane region" description="Helical" evidence="1">
    <location>
        <begin position="43"/>
        <end position="72"/>
    </location>
</feature>
<accession>A0A5N7BQP3</accession>
<organism evidence="2">
    <name type="scientific">Petromyces alliaceus</name>
    <name type="common">Aspergillus alliaceus</name>
    <dbReference type="NCBI Taxonomy" id="209559"/>
    <lineage>
        <taxon>Eukaryota</taxon>
        <taxon>Fungi</taxon>
        <taxon>Dikarya</taxon>
        <taxon>Ascomycota</taxon>
        <taxon>Pezizomycotina</taxon>
        <taxon>Eurotiomycetes</taxon>
        <taxon>Eurotiomycetidae</taxon>
        <taxon>Eurotiales</taxon>
        <taxon>Aspergillaceae</taxon>
        <taxon>Aspergillus</taxon>
        <taxon>Aspergillus subgen. Circumdati</taxon>
    </lineage>
</organism>